<dbReference type="Proteomes" id="UP000218387">
    <property type="component" value="Chromosome"/>
</dbReference>
<dbReference type="RefSeq" id="WP_074616379.1">
    <property type="nucleotide sequence ID" value="NZ_CP029487.1"/>
</dbReference>
<evidence type="ECO:0000256" key="2">
    <source>
        <dbReference type="ARBA" id="ARBA00022603"/>
    </source>
</evidence>
<evidence type="ECO:0000313" key="4">
    <source>
        <dbReference type="EMBL" id="QCT72270.1"/>
    </source>
</evidence>
<keyword evidence="3 4" id="KW-0808">Transferase</keyword>
<dbReference type="EMBL" id="CP029487">
    <property type="protein sequence ID" value="QCT72270.1"/>
    <property type="molecule type" value="Genomic_DNA"/>
</dbReference>
<name>A0A4P9C9J9_EUBML</name>
<dbReference type="GO" id="GO:0032259">
    <property type="term" value="P:methylation"/>
    <property type="evidence" value="ECO:0007669"/>
    <property type="project" value="UniProtKB-KW"/>
</dbReference>
<dbReference type="InterPro" id="IPR038601">
    <property type="entry name" value="MttB-like_sf"/>
</dbReference>
<dbReference type="GO" id="GO:0015948">
    <property type="term" value="P:methanogenesis"/>
    <property type="evidence" value="ECO:0007669"/>
    <property type="project" value="InterPro"/>
</dbReference>
<dbReference type="Gene3D" id="3.20.20.480">
    <property type="entry name" value="Trimethylamine methyltransferase-like"/>
    <property type="match status" value="1"/>
</dbReference>
<dbReference type="KEGG" id="emt:CPZ25_013350"/>
<keyword evidence="2 4" id="KW-0489">Methyltransferase</keyword>
<accession>A0A4P9C9J9</accession>
<evidence type="ECO:0000256" key="1">
    <source>
        <dbReference type="ARBA" id="ARBA00007137"/>
    </source>
</evidence>
<evidence type="ECO:0000313" key="5">
    <source>
        <dbReference type="Proteomes" id="UP000218387"/>
    </source>
</evidence>
<reference evidence="4 5" key="1">
    <citation type="submission" date="2018-05" db="EMBL/GenBank/DDBJ databases">
        <title>Genome comparison of Eubacterium sp.</title>
        <authorList>
            <person name="Feng Y."/>
            <person name="Sanchez-Andrea I."/>
            <person name="Stams A.J.M."/>
            <person name="De Vos W.M."/>
        </authorList>
    </citation>
    <scope>NUCLEOTIDE SEQUENCE [LARGE SCALE GENOMIC DNA]</scope>
    <source>
        <strain evidence="4 5">YI</strain>
    </source>
</reference>
<proteinExistence type="inferred from homology"/>
<dbReference type="AlphaFoldDB" id="A0A4P9C9J9"/>
<dbReference type="InterPro" id="IPR010426">
    <property type="entry name" value="MTTB_MeTrfase"/>
</dbReference>
<dbReference type="Pfam" id="PF06253">
    <property type="entry name" value="MTTB"/>
    <property type="match status" value="1"/>
</dbReference>
<evidence type="ECO:0000256" key="3">
    <source>
        <dbReference type="ARBA" id="ARBA00022679"/>
    </source>
</evidence>
<keyword evidence="5" id="KW-1185">Reference proteome</keyword>
<sequence>MIRTSLTDVFFTKEDVEKLHESVLHILSTVGVKIENEEARGIYSQHGARVDGDIVYIDEALLNKALKTVPDNFELQGFDRSVAIGLDHDPVIIPTNGTPLVLNFDGSYSDTDLHDVINFYKLIDTSDVIGITSQIAIDVPGLDKSRDRYLPQLALMLKYSHKPIFNVLTATENNYKKSDLETGTREGIQFAKKFFGIEDKYVCYSGGCVISPLAVGWESMAYFMGEIKENQPLSITACSMTNLTAPGSLFGSVVQDAAAVLSIVVLSQLMNPGLPCMYTSLSSMTDMRYVQLCMGAPEFSLITLAHIALANYYRIPARMGGGLGDAFKADYQAGVESTVGLMAPMLTQTAMIVHGVGTMGSFNLTSYEKFIEDEETIRYLKRMRKGFDVSDDHQKKALKSIEKTGPRGNYLSGRTPKEYREDNYLASAVFNRKGCKENTREEEGDIRDRAKKIYDARMDSYKLPDLSLEQKKLLNTELPEGFKFEI</sequence>
<gene>
    <name evidence="4" type="ORF">CPZ25_013350</name>
</gene>
<comment type="similarity">
    <text evidence="1">Belongs to the trimethylamine methyltransferase family.</text>
</comment>
<protein>
    <submittedName>
        <fullName evidence="4">Trimethylamine methyltransferase</fullName>
    </submittedName>
</protein>
<dbReference type="GO" id="GO:0008168">
    <property type="term" value="F:methyltransferase activity"/>
    <property type="evidence" value="ECO:0007669"/>
    <property type="project" value="UniProtKB-KW"/>
</dbReference>
<organism evidence="4 5">
    <name type="scientific">Eubacterium maltosivorans</name>
    <dbReference type="NCBI Taxonomy" id="2041044"/>
    <lineage>
        <taxon>Bacteria</taxon>
        <taxon>Bacillati</taxon>
        <taxon>Bacillota</taxon>
        <taxon>Clostridia</taxon>
        <taxon>Eubacteriales</taxon>
        <taxon>Eubacteriaceae</taxon>
        <taxon>Eubacterium</taxon>
    </lineage>
</organism>